<name>A0AAW1DNQ7_9HEMI</name>
<proteinExistence type="predicted"/>
<reference evidence="2 3" key="1">
    <citation type="submission" date="2022-12" db="EMBL/GenBank/DDBJ databases">
        <title>Chromosome-level genome assembly of true bugs.</title>
        <authorList>
            <person name="Ma L."/>
            <person name="Li H."/>
        </authorList>
    </citation>
    <scope>NUCLEOTIDE SEQUENCE [LARGE SCALE GENOMIC DNA]</scope>
    <source>
        <strain evidence="2">Lab_2022b</strain>
    </source>
</reference>
<evidence type="ECO:0000313" key="2">
    <source>
        <dbReference type="EMBL" id="KAK9511360.1"/>
    </source>
</evidence>
<dbReference type="AlphaFoldDB" id="A0AAW1DNQ7"/>
<organism evidence="2 3">
    <name type="scientific">Rhynocoris fuscipes</name>
    <dbReference type="NCBI Taxonomy" id="488301"/>
    <lineage>
        <taxon>Eukaryota</taxon>
        <taxon>Metazoa</taxon>
        <taxon>Ecdysozoa</taxon>
        <taxon>Arthropoda</taxon>
        <taxon>Hexapoda</taxon>
        <taxon>Insecta</taxon>
        <taxon>Pterygota</taxon>
        <taxon>Neoptera</taxon>
        <taxon>Paraneoptera</taxon>
        <taxon>Hemiptera</taxon>
        <taxon>Heteroptera</taxon>
        <taxon>Panheteroptera</taxon>
        <taxon>Cimicomorpha</taxon>
        <taxon>Reduviidae</taxon>
        <taxon>Harpactorinae</taxon>
        <taxon>Harpactorini</taxon>
        <taxon>Rhynocoris</taxon>
    </lineage>
</organism>
<evidence type="ECO:0000313" key="3">
    <source>
        <dbReference type="Proteomes" id="UP001461498"/>
    </source>
</evidence>
<sequence length="70" mass="8058">MSSPRSRSRKAASFPSRERNQAVRRRQGRSNSPDKTVIPLDTYKLAHLKLDKDISKTVGIIQFLIFTRDD</sequence>
<accession>A0AAW1DNQ7</accession>
<keyword evidence="3" id="KW-1185">Reference proteome</keyword>
<comment type="caution">
    <text evidence="2">The sequence shown here is derived from an EMBL/GenBank/DDBJ whole genome shotgun (WGS) entry which is preliminary data.</text>
</comment>
<protein>
    <submittedName>
        <fullName evidence="2">Uncharacterized protein</fullName>
    </submittedName>
</protein>
<dbReference type="Proteomes" id="UP001461498">
    <property type="component" value="Unassembled WGS sequence"/>
</dbReference>
<dbReference type="EMBL" id="JAPXFL010000001">
    <property type="protein sequence ID" value="KAK9511360.1"/>
    <property type="molecule type" value="Genomic_DNA"/>
</dbReference>
<evidence type="ECO:0000256" key="1">
    <source>
        <dbReference type="SAM" id="MobiDB-lite"/>
    </source>
</evidence>
<feature type="region of interest" description="Disordered" evidence="1">
    <location>
        <begin position="1"/>
        <end position="37"/>
    </location>
</feature>
<feature type="compositionally biased region" description="Basic residues" evidence="1">
    <location>
        <begin position="1"/>
        <end position="10"/>
    </location>
</feature>
<gene>
    <name evidence="2" type="ORF">O3M35_000028</name>
</gene>